<dbReference type="InParanoid" id="G3GSN4"/>
<name>G3GSN4_CRIGR</name>
<gene>
    <name evidence="1" type="ORF">I79_000651</name>
</gene>
<dbReference type="EMBL" id="JH000012">
    <property type="protein sequence ID" value="EGV96399.1"/>
    <property type="molecule type" value="Genomic_DNA"/>
</dbReference>
<dbReference type="Proteomes" id="UP000001075">
    <property type="component" value="Unassembled WGS sequence"/>
</dbReference>
<reference evidence="2" key="1">
    <citation type="journal article" date="2011" name="Nat. Biotechnol.">
        <title>The genomic sequence of the Chinese hamster ovary (CHO)-K1 cell line.</title>
        <authorList>
            <person name="Xu X."/>
            <person name="Nagarajan H."/>
            <person name="Lewis N.E."/>
            <person name="Pan S."/>
            <person name="Cai Z."/>
            <person name="Liu X."/>
            <person name="Chen W."/>
            <person name="Xie M."/>
            <person name="Wang W."/>
            <person name="Hammond S."/>
            <person name="Andersen M.R."/>
            <person name="Neff N."/>
            <person name="Passarelli B."/>
            <person name="Koh W."/>
            <person name="Fan H.C."/>
            <person name="Wang J."/>
            <person name="Gui Y."/>
            <person name="Lee K.H."/>
            <person name="Betenbaugh M.J."/>
            <person name="Quake S.R."/>
            <person name="Famili I."/>
            <person name="Palsson B.O."/>
            <person name="Wang J."/>
        </authorList>
    </citation>
    <scope>NUCLEOTIDE SEQUENCE [LARGE SCALE GENOMIC DNA]</scope>
    <source>
        <strain evidence="2">CHO K1 cell line</strain>
    </source>
</reference>
<evidence type="ECO:0000313" key="2">
    <source>
        <dbReference type="Proteomes" id="UP000001075"/>
    </source>
</evidence>
<protein>
    <submittedName>
        <fullName evidence="1">Uncharacterized protein</fullName>
    </submittedName>
</protein>
<sequence length="62" mass="6891">MGTKFCGLPPSLHKSGKAIQCLVRVSADEARSSLSPLQRQLCCVNSVTFQQKEQWNLLIKTD</sequence>
<proteinExistence type="predicted"/>
<organism evidence="1 2">
    <name type="scientific">Cricetulus griseus</name>
    <name type="common">Chinese hamster</name>
    <name type="synonym">Cricetulus barabensis griseus</name>
    <dbReference type="NCBI Taxonomy" id="10029"/>
    <lineage>
        <taxon>Eukaryota</taxon>
        <taxon>Metazoa</taxon>
        <taxon>Chordata</taxon>
        <taxon>Craniata</taxon>
        <taxon>Vertebrata</taxon>
        <taxon>Euteleostomi</taxon>
        <taxon>Mammalia</taxon>
        <taxon>Eutheria</taxon>
        <taxon>Euarchontoglires</taxon>
        <taxon>Glires</taxon>
        <taxon>Rodentia</taxon>
        <taxon>Myomorpha</taxon>
        <taxon>Muroidea</taxon>
        <taxon>Cricetidae</taxon>
        <taxon>Cricetinae</taxon>
        <taxon>Cricetulus</taxon>
    </lineage>
</organism>
<evidence type="ECO:0000313" key="1">
    <source>
        <dbReference type="EMBL" id="EGV96399.1"/>
    </source>
</evidence>
<accession>G3GSN4</accession>
<dbReference type="AlphaFoldDB" id="G3GSN4"/>